<feature type="transmembrane region" description="Helical" evidence="1">
    <location>
        <begin position="251"/>
        <end position="267"/>
    </location>
</feature>
<keyword evidence="1" id="KW-1133">Transmembrane helix</keyword>
<feature type="transmembrane region" description="Helical" evidence="1">
    <location>
        <begin position="305"/>
        <end position="325"/>
    </location>
</feature>
<feature type="transmembrane region" description="Helical" evidence="1">
    <location>
        <begin position="38"/>
        <end position="62"/>
    </location>
</feature>
<keyword evidence="3" id="KW-1185">Reference proteome</keyword>
<evidence type="ECO:0000313" key="2">
    <source>
        <dbReference type="EMBL" id="WTY35160.1"/>
    </source>
</evidence>
<feature type="transmembrane region" description="Helical" evidence="1">
    <location>
        <begin position="125"/>
        <end position="147"/>
    </location>
</feature>
<feature type="transmembrane region" description="Helical" evidence="1">
    <location>
        <begin position="228"/>
        <end position="244"/>
    </location>
</feature>
<proteinExistence type="predicted"/>
<feature type="transmembrane region" description="Helical" evidence="1">
    <location>
        <begin position="331"/>
        <end position="352"/>
    </location>
</feature>
<reference evidence="2 3" key="1">
    <citation type="submission" date="2022-10" db="EMBL/GenBank/DDBJ databases">
        <title>The complete genomes of actinobacterial strains from the NBC collection.</title>
        <authorList>
            <person name="Joergensen T.S."/>
            <person name="Alvarez Arevalo M."/>
            <person name="Sterndorff E.B."/>
            <person name="Faurdal D."/>
            <person name="Vuksanovic O."/>
            <person name="Mourched A.-S."/>
            <person name="Charusanti P."/>
            <person name="Shaw S."/>
            <person name="Blin K."/>
            <person name="Weber T."/>
        </authorList>
    </citation>
    <scope>NUCLEOTIDE SEQUENCE [LARGE SCALE GENOMIC DNA]</scope>
    <source>
        <strain evidence="2 3">NBC_01413</strain>
    </source>
</reference>
<sequence>MTRHRASVSAALCAVAAGPVAGGQLVLLAKPLGGVVGVPGAVVGYIVLTGAVLGLFAALLCLWRVRSSVEMASVCGVLAGAAVLVAGAADTVAVFAVAVLVAGTLTGPLLVAGRTLAADLGRQSFVVMHATATAGLALAAWLAGRYYENPGTGVIAAGTLTAVLGASTGLLRARLAEAPMSRRTATIGAVPRPALSGYVAVGLVVGGTVLPALHLLLFRWNEFGAEQLTWLTFAAAPAVFVLALPGRRPAAVPVLLILAAGGPVLVATASGPVLLTVGLAVTLTAAARAMTALDEEVCLRVPHADRAAATAVVTAIAGFAGLGLVDLLGRVIGTGSALTVLAACVLVTAWLYGRRDHAASPPQGVLSSINEGGAP</sequence>
<dbReference type="EMBL" id="CP109527">
    <property type="protein sequence ID" value="WTY35160.1"/>
    <property type="molecule type" value="Genomic_DNA"/>
</dbReference>
<keyword evidence="1" id="KW-0472">Membrane</keyword>
<feature type="transmembrane region" description="Helical" evidence="1">
    <location>
        <begin position="153"/>
        <end position="173"/>
    </location>
</feature>
<evidence type="ECO:0000313" key="3">
    <source>
        <dbReference type="Proteomes" id="UP001621418"/>
    </source>
</evidence>
<accession>A0ABZ1N5J2</accession>
<gene>
    <name evidence="2" type="ORF">OG308_28250</name>
</gene>
<name>A0ABZ1N5J2_9NOCA</name>
<feature type="transmembrane region" description="Helical" evidence="1">
    <location>
        <begin position="92"/>
        <end position="113"/>
    </location>
</feature>
<evidence type="ECO:0000256" key="1">
    <source>
        <dbReference type="SAM" id="Phobius"/>
    </source>
</evidence>
<feature type="transmembrane region" description="Helical" evidence="1">
    <location>
        <begin position="194"/>
        <end position="216"/>
    </location>
</feature>
<protein>
    <recommendedName>
        <fullName evidence="4">MFS transporter</fullName>
    </recommendedName>
</protein>
<keyword evidence="1" id="KW-0812">Transmembrane</keyword>
<organism evidence="2 3">
    <name type="scientific">Nocardia salmonicida</name>
    <dbReference type="NCBI Taxonomy" id="53431"/>
    <lineage>
        <taxon>Bacteria</taxon>
        <taxon>Bacillati</taxon>
        <taxon>Actinomycetota</taxon>
        <taxon>Actinomycetes</taxon>
        <taxon>Mycobacteriales</taxon>
        <taxon>Nocardiaceae</taxon>
        <taxon>Nocardia</taxon>
    </lineage>
</organism>
<dbReference type="SUPFAM" id="SSF103473">
    <property type="entry name" value="MFS general substrate transporter"/>
    <property type="match status" value="1"/>
</dbReference>
<dbReference type="InterPro" id="IPR036259">
    <property type="entry name" value="MFS_trans_sf"/>
</dbReference>
<evidence type="ECO:0008006" key="4">
    <source>
        <dbReference type="Google" id="ProtNLM"/>
    </source>
</evidence>
<feature type="transmembrane region" description="Helical" evidence="1">
    <location>
        <begin position="69"/>
        <end position="86"/>
    </location>
</feature>
<dbReference type="Proteomes" id="UP001621418">
    <property type="component" value="Chromosome"/>
</dbReference>
<dbReference type="RefSeq" id="WP_405147474.1">
    <property type="nucleotide sequence ID" value="NZ_CP109527.1"/>
</dbReference>